<dbReference type="Gene3D" id="1.10.12.10">
    <property type="entry name" value="Lyase 2-enoyl-coa Hydratase, Chain A, domain 2"/>
    <property type="match status" value="1"/>
</dbReference>
<organism evidence="4 5">
    <name type="scientific">Roseomonas nitratireducens</name>
    <dbReference type="NCBI Taxonomy" id="2820810"/>
    <lineage>
        <taxon>Bacteria</taxon>
        <taxon>Pseudomonadati</taxon>
        <taxon>Pseudomonadota</taxon>
        <taxon>Alphaproteobacteria</taxon>
        <taxon>Acetobacterales</taxon>
        <taxon>Roseomonadaceae</taxon>
        <taxon>Roseomonas</taxon>
    </lineage>
</organism>
<dbReference type="Gene3D" id="3.90.226.10">
    <property type="entry name" value="2-enoyl-CoA Hydratase, Chain A, domain 1"/>
    <property type="match status" value="1"/>
</dbReference>
<dbReference type="SUPFAM" id="SSF52096">
    <property type="entry name" value="ClpP/crotonase"/>
    <property type="match status" value="1"/>
</dbReference>
<keyword evidence="5" id="KW-1185">Reference proteome</keyword>
<dbReference type="RefSeq" id="WP_209352768.1">
    <property type="nucleotide sequence ID" value="NZ_JAGIYZ010000015.1"/>
</dbReference>
<dbReference type="InterPro" id="IPR001753">
    <property type="entry name" value="Enoyl-CoA_hydra/iso"/>
</dbReference>
<evidence type="ECO:0000256" key="2">
    <source>
        <dbReference type="ARBA" id="ARBA00023239"/>
    </source>
</evidence>
<dbReference type="EMBL" id="JAGIYZ010000015">
    <property type="protein sequence ID" value="MBP0465376.1"/>
    <property type="molecule type" value="Genomic_DNA"/>
</dbReference>
<evidence type="ECO:0000313" key="4">
    <source>
        <dbReference type="EMBL" id="MBP0465376.1"/>
    </source>
</evidence>
<dbReference type="PROSITE" id="PS00166">
    <property type="entry name" value="ENOYL_COA_HYDRATASE"/>
    <property type="match status" value="1"/>
</dbReference>
<dbReference type="Proteomes" id="UP000680815">
    <property type="component" value="Unassembled WGS sequence"/>
</dbReference>
<evidence type="ECO:0000256" key="1">
    <source>
        <dbReference type="ARBA" id="ARBA00005254"/>
    </source>
</evidence>
<dbReference type="PANTHER" id="PTHR11941:SF54">
    <property type="entry name" value="ENOYL-COA HYDRATASE, MITOCHONDRIAL"/>
    <property type="match status" value="1"/>
</dbReference>
<dbReference type="InterPro" id="IPR018376">
    <property type="entry name" value="Enoyl-CoA_hyd/isom_CS"/>
</dbReference>
<dbReference type="Pfam" id="PF00378">
    <property type="entry name" value="ECH_1"/>
    <property type="match status" value="1"/>
</dbReference>
<evidence type="ECO:0000313" key="5">
    <source>
        <dbReference type="Proteomes" id="UP000680815"/>
    </source>
</evidence>
<protein>
    <submittedName>
        <fullName evidence="4">Enoyl-CoA hydratase/isomerase family protein</fullName>
    </submittedName>
</protein>
<dbReference type="CDD" id="cd06558">
    <property type="entry name" value="crotonase-like"/>
    <property type="match status" value="1"/>
</dbReference>
<reference evidence="4 5" key="1">
    <citation type="submission" date="2021-03" db="EMBL/GenBank/DDBJ databases">
        <authorList>
            <person name="So Y."/>
        </authorList>
    </citation>
    <scope>NUCLEOTIDE SEQUENCE [LARGE SCALE GENOMIC DNA]</scope>
    <source>
        <strain evidence="4 5">PWR1</strain>
    </source>
</reference>
<accession>A0ABS4AVI2</accession>
<name>A0ABS4AVI2_9PROT</name>
<proteinExistence type="inferred from homology"/>
<gene>
    <name evidence="4" type="ORF">J5Y09_15730</name>
</gene>
<evidence type="ECO:0000256" key="3">
    <source>
        <dbReference type="RuleBase" id="RU003707"/>
    </source>
</evidence>
<comment type="caution">
    <text evidence="4">The sequence shown here is derived from an EMBL/GenBank/DDBJ whole genome shotgun (WGS) entry which is preliminary data.</text>
</comment>
<dbReference type="PANTHER" id="PTHR11941">
    <property type="entry name" value="ENOYL-COA HYDRATASE-RELATED"/>
    <property type="match status" value="1"/>
</dbReference>
<sequence length="269" mass="29039">MTHPLVAKAWETLRVEEPEPGLLVVTLNRPHRANAMNTTLGEELIALFGTLEAAPHACQAVVLTGAGDRAFCAGADLAERNGMDDEAFARQHYMFERMMRALLACPVPLIAAVNGAAFAGGLELVLSCDFAYAVEGARFAFTEVTRGIMPGGGGTQHLPRSIGARRAKEIIFTGAHFTAEEALAWGIVNRLVPPGEVLAQALATARRIAANAPVAIRQAKKAIDHGLQADLRTGMQMEIEAYYQLIPTQDRREGIAAFNEKRPPRFTGR</sequence>
<comment type="similarity">
    <text evidence="1 3">Belongs to the enoyl-CoA hydratase/isomerase family.</text>
</comment>
<dbReference type="InterPro" id="IPR029045">
    <property type="entry name" value="ClpP/crotonase-like_dom_sf"/>
</dbReference>
<keyword evidence="2" id="KW-0456">Lyase</keyword>
<dbReference type="InterPro" id="IPR014748">
    <property type="entry name" value="Enoyl-CoA_hydra_C"/>
</dbReference>